<keyword evidence="5" id="KW-0547">Nucleotide-binding</keyword>
<evidence type="ECO:0000256" key="9">
    <source>
        <dbReference type="ARBA" id="ARBA00022833"/>
    </source>
</evidence>
<evidence type="ECO:0000256" key="17">
    <source>
        <dbReference type="SAM" id="MobiDB-lite"/>
    </source>
</evidence>
<keyword evidence="12" id="KW-0238">DNA-binding</keyword>
<feature type="domain" description="ABC transporter" evidence="18">
    <location>
        <begin position="363"/>
        <end position="695"/>
    </location>
</feature>
<evidence type="ECO:0000256" key="16">
    <source>
        <dbReference type="ARBA" id="ARBA00042156"/>
    </source>
</evidence>
<keyword evidence="8" id="KW-0863">Zinc-finger</keyword>
<dbReference type="Pfam" id="PF17755">
    <property type="entry name" value="UvrA_DNA-bind"/>
    <property type="match status" value="1"/>
</dbReference>
<keyword evidence="11" id="KW-0267">Excision nuclease</keyword>
<dbReference type="PANTHER" id="PTHR43152:SF3">
    <property type="entry name" value="UVRABC SYSTEM PROTEIN A"/>
    <property type="match status" value="1"/>
</dbReference>
<evidence type="ECO:0000313" key="19">
    <source>
        <dbReference type="EMBL" id="SFI88934.1"/>
    </source>
</evidence>
<name>A0A1I3LVY9_9PLAN</name>
<comment type="subcellular location">
    <subcellularLocation>
        <location evidence="1">Cytoplasm</location>
    </subcellularLocation>
</comment>
<feature type="region of interest" description="Disordered" evidence="17">
    <location>
        <begin position="310"/>
        <end position="330"/>
    </location>
</feature>
<dbReference type="RefSeq" id="WP_092052359.1">
    <property type="nucleotide sequence ID" value="NZ_FOQD01000013.1"/>
</dbReference>
<evidence type="ECO:0000256" key="11">
    <source>
        <dbReference type="ARBA" id="ARBA00022881"/>
    </source>
</evidence>
<dbReference type="PROSITE" id="PS00211">
    <property type="entry name" value="ABC_TRANSPORTER_1"/>
    <property type="match status" value="2"/>
</dbReference>
<evidence type="ECO:0000256" key="8">
    <source>
        <dbReference type="ARBA" id="ARBA00022771"/>
    </source>
</evidence>
<keyword evidence="2" id="KW-0963">Cytoplasm</keyword>
<keyword evidence="7" id="KW-0228">DNA excision</keyword>
<evidence type="ECO:0000256" key="14">
    <source>
        <dbReference type="ARBA" id="ARBA00038000"/>
    </source>
</evidence>
<dbReference type="Gene3D" id="3.40.50.300">
    <property type="entry name" value="P-loop containing nucleotide triphosphate hydrolases"/>
    <property type="match status" value="2"/>
</dbReference>
<dbReference type="Gene3D" id="3.30.1490.20">
    <property type="entry name" value="ATP-grasp fold, A domain"/>
    <property type="match status" value="1"/>
</dbReference>
<evidence type="ECO:0000256" key="5">
    <source>
        <dbReference type="ARBA" id="ARBA00022741"/>
    </source>
</evidence>
<dbReference type="InterPro" id="IPR041552">
    <property type="entry name" value="UvrA_DNA-bd"/>
</dbReference>
<feature type="domain" description="ABC transporter" evidence="18">
    <location>
        <begin position="8"/>
        <end position="335"/>
    </location>
</feature>
<keyword evidence="9" id="KW-0862">Zinc</keyword>
<dbReference type="GO" id="GO:0008270">
    <property type="term" value="F:zinc ion binding"/>
    <property type="evidence" value="ECO:0007669"/>
    <property type="project" value="UniProtKB-KW"/>
</dbReference>
<dbReference type="PANTHER" id="PTHR43152">
    <property type="entry name" value="UVRABC SYSTEM PROTEIN A"/>
    <property type="match status" value="1"/>
</dbReference>
<dbReference type="InterPro" id="IPR003439">
    <property type="entry name" value="ABC_transporter-like_ATP-bd"/>
</dbReference>
<evidence type="ECO:0000256" key="7">
    <source>
        <dbReference type="ARBA" id="ARBA00022769"/>
    </source>
</evidence>
<comment type="similarity">
    <text evidence="14">Belongs to the ABC transporter superfamily. UvrA family.</text>
</comment>
<evidence type="ECO:0000256" key="10">
    <source>
        <dbReference type="ARBA" id="ARBA00022840"/>
    </source>
</evidence>
<evidence type="ECO:0000256" key="1">
    <source>
        <dbReference type="ARBA" id="ARBA00004496"/>
    </source>
</evidence>
<evidence type="ECO:0000256" key="4">
    <source>
        <dbReference type="ARBA" id="ARBA00022737"/>
    </source>
</evidence>
<keyword evidence="20" id="KW-1185">Reference proteome</keyword>
<keyword evidence="4" id="KW-0677">Repeat</keyword>
<dbReference type="GO" id="GO:0005737">
    <property type="term" value="C:cytoplasm"/>
    <property type="evidence" value="ECO:0007669"/>
    <property type="project" value="UniProtKB-SubCell"/>
</dbReference>
<dbReference type="GO" id="GO:0004518">
    <property type="term" value="F:nuclease activity"/>
    <property type="evidence" value="ECO:0007669"/>
    <property type="project" value="UniProtKB-KW"/>
</dbReference>
<dbReference type="GO" id="GO:0016887">
    <property type="term" value="F:ATP hydrolysis activity"/>
    <property type="evidence" value="ECO:0007669"/>
    <property type="project" value="InterPro"/>
</dbReference>
<reference evidence="20" key="1">
    <citation type="submission" date="2016-10" db="EMBL/GenBank/DDBJ databases">
        <authorList>
            <person name="Varghese N."/>
            <person name="Submissions S."/>
        </authorList>
    </citation>
    <scope>NUCLEOTIDE SEQUENCE [LARGE SCALE GENOMIC DNA]</scope>
    <source>
        <strain evidence="20">DSM 26348</strain>
    </source>
</reference>
<proteinExistence type="inferred from homology"/>
<evidence type="ECO:0000313" key="20">
    <source>
        <dbReference type="Proteomes" id="UP000199518"/>
    </source>
</evidence>
<evidence type="ECO:0000256" key="13">
    <source>
        <dbReference type="ARBA" id="ARBA00023204"/>
    </source>
</evidence>
<protein>
    <recommendedName>
        <fullName evidence="15">UvrABC system protein A</fullName>
    </recommendedName>
    <alternativeName>
        <fullName evidence="16">Excinuclease ABC subunit A</fullName>
    </alternativeName>
</protein>
<accession>A0A1I3LVY9</accession>
<evidence type="ECO:0000256" key="2">
    <source>
        <dbReference type="ARBA" id="ARBA00022490"/>
    </source>
</evidence>
<dbReference type="STRING" id="1576369.SAMN05421753_11382"/>
<dbReference type="SUPFAM" id="SSF52540">
    <property type="entry name" value="P-loop containing nucleoside triphosphate hydrolases"/>
    <property type="match status" value="2"/>
</dbReference>
<dbReference type="InterPro" id="IPR013815">
    <property type="entry name" value="ATP_grasp_subdomain_1"/>
</dbReference>
<evidence type="ECO:0000256" key="15">
    <source>
        <dbReference type="ARBA" id="ARBA00039316"/>
    </source>
</evidence>
<evidence type="ECO:0000256" key="6">
    <source>
        <dbReference type="ARBA" id="ARBA00022763"/>
    </source>
</evidence>
<dbReference type="Gene3D" id="1.20.1580.10">
    <property type="entry name" value="ABC transporter ATPase like domain"/>
    <property type="match status" value="2"/>
</dbReference>
<evidence type="ECO:0000259" key="18">
    <source>
        <dbReference type="PROSITE" id="PS50893"/>
    </source>
</evidence>
<dbReference type="AlphaFoldDB" id="A0A1I3LVY9"/>
<dbReference type="Proteomes" id="UP000199518">
    <property type="component" value="Unassembled WGS sequence"/>
</dbReference>
<keyword evidence="10" id="KW-0067">ATP-binding</keyword>
<dbReference type="Gene3D" id="1.10.8.280">
    <property type="entry name" value="ABC transporter ATPase domain-like"/>
    <property type="match status" value="1"/>
</dbReference>
<dbReference type="InterPro" id="IPR017871">
    <property type="entry name" value="ABC_transporter-like_CS"/>
</dbReference>
<dbReference type="GO" id="GO:0003677">
    <property type="term" value="F:DNA binding"/>
    <property type="evidence" value="ECO:0007669"/>
    <property type="project" value="UniProtKB-KW"/>
</dbReference>
<dbReference type="GO" id="GO:0006281">
    <property type="term" value="P:DNA repair"/>
    <property type="evidence" value="ECO:0007669"/>
    <property type="project" value="UniProtKB-KW"/>
</dbReference>
<keyword evidence="6" id="KW-0227">DNA damage</keyword>
<gene>
    <name evidence="19" type="ORF">SAMN05421753_11382</name>
</gene>
<evidence type="ECO:0000256" key="12">
    <source>
        <dbReference type="ARBA" id="ARBA00023125"/>
    </source>
</evidence>
<evidence type="ECO:0000256" key="3">
    <source>
        <dbReference type="ARBA" id="ARBA00022723"/>
    </source>
</evidence>
<dbReference type="GO" id="GO:0005524">
    <property type="term" value="F:ATP binding"/>
    <property type="evidence" value="ECO:0007669"/>
    <property type="project" value="UniProtKB-KW"/>
</dbReference>
<keyword evidence="13" id="KW-0234">DNA repair</keyword>
<dbReference type="PROSITE" id="PS50893">
    <property type="entry name" value="ABC_TRANSPORTER_2"/>
    <property type="match status" value="2"/>
</dbReference>
<organism evidence="19 20">
    <name type="scientific">Planctomicrobium piriforme</name>
    <dbReference type="NCBI Taxonomy" id="1576369"/>
    <lineage>
        <taxon>Bacteria</taxon>
        <taxon>Pseudomonadati</taxon>
        <taxon>Planctomycetota</taxon>
        <taxon>Planctomycetia</taxon>
        <taxon>Planctomycetales</taxon>
        <taxon>Planctomycetaceae</taxon>
        <taxon>Planctomicrobium</taxon>
    </lineage>
</organism>
<sequence length="1073" mass="118628">MPRSFEELSPQNFSFNSPLGWCPACEGLGTELGTNQSAIVANPNLSLRAGAISAWPRPSSSPAFAAILNALGEQFDIPLDQPWYQLPPRQQRLVLQGTGDRWVSVKFPGTARPISVQFKGIYPAIEEASRVSYPYRMKLQDLMGEKPCSVCHGDRMREDAAAVRLNDKTLPSLCGLPLNEVLDYLKSLQLDKGQQKIAGDLLNEAIHRLSFLIDVGLHYLTLNRGMPTLSGGESQRIRLAGQIGRALTGVLYVLDEPTIGLHPRDNGRLVQALEKLRDLGNTVVLVEHDREVLEAADRLYDFGPGSGRFGGTITAEGTPQELKRNPRGSLTGEYLSGQKSIPIPLHRRMRLLDESSGPIDDPANVKEAYHPAPGGGWLEMTGCRQNNLRDVELRIPLGTLTCITGLSGSGKSSLIQETLARAVSRYLRRQGPAPGPYDTLSGVDQISRVIAVDQQPLGATPASNPATYTGVFDPIRELFSKLPDSKIRGFKPGRFSFNRAGGRCEDCEGLGQKKIEMHFLPDVWVECDTCHGKRYNLETLAVKYKGHSIADVLEMSIGQALEVFDNIPKIRAPLATLAAIGLEYLTLGQSATTLSGGEAQRVKLAAELAKPNTGRTLYLLDEPTTGLHFDDISKLLKVLNSLVEQGNTAVVIEHNLDVIKTADWIVDLGPEAGIGGGWIVATGTPEDVVTQAQRVHGGPTNGKKRRTKKTVDFVAEQRFRSWTGELLAPILEQDERQELDLFDVAAAAKKKKGDIDIAAVGRQTAAPWQTDGRKWHTETRISRNGKECRWEGSALGWVVDQLAEFDGLKPANWNDQARVEITAEKKAGTGWFFHALTGDEWLLRLSFRVPKGTFNEAELQRKIRLKSVNDLDELPIYNRSDRVRVSQQKGAFQEVVIDVHWLEEIETTEFRQFLKQASSAYLGQVEKTGQSIEDLAPWKVLGRKWHISRKGFPSAKRVAWKAEVLEDLFGVLDDAFARLQPDWSNKTMVAYRISSSKETVAELQTKRRDALYLTLYSKTGQFALGQIASLGKHREITPHRSGQDAIKIELTTAAQVKAKELKAFLKEFVDAVT</sequence>
<keyword evidence="3" id="KW-0479">Metal-binding</keyword>
<dbReference type="CDD" id="cd03271">
    <property type="entry name" value="ABC_UvrA_II"/>
    <property type="match status" value="1"/>
</dbReference>
<dbReference type="EMBL" id="FOQD01000013">
    <property type="protein sequence ID" value="SFI88934.1"/>
    <property type="molecule type" value="Genomic_DNA"/>
</dbReference>
<dbReference type="InterPro" id="IPR027417">
    <property type="entry name" value="P-loop_NTPase"/>
</dbReference>